<reference evidence="1 2" key="1">
    <citation type="journal article" date="2011" name="Plasmid">
        <title>Streptomyces turgidiscabies Car8 contains a modular pathogenicity island that shares virulence genes with other actinobacterial plant pathogens.</title>
        <authorList>
            <person name="Huguet-Tapia J.C."/>
            <person name="Badger J.H."/>
            <person name="Loria R."/>
            <person name="Pettis G.S."/>
        </authorList>
    </citation>
    <scope>NUCLEOTIDE SEQUENCE [LARGE SCALE GENOMIC DNA]</scope>
    <source>
        <strain evidence="1 2">Car8</strain>
    </source>
</reference>
<dbReference type="Proteomes" id="UP000010931">
    <property type="component" value="Unassembled WGS sequence"/>
</dbReference>
<keyword evidence="2" id="KW-1185">Reference proteome</keyword>
<name>L7EYZ2_STRT8</name>
<dbReference type="GeneID" id="97403589"/>
<dbReference type="RefSeq" id="WP_006381516.1">
    <property type="nucleotide sequence ID" value="NZ_AEJB01000514.1"/>
</dbReference>
<organism evidence="1 2">
    <name type="scientific">Streptomyces turgidiscabies (strain Car8)</name>
    <dbReference type="NCBI Taxonomy" id="698760"/>
    <lineage>
        <taxon>Bacteria</taxon>
        <taxon>Bacillati</taxon>
        <taxon>Actinomycetota</taxon>
        <taxon>Actinomycetes</taxon>
        <taxon>Kitasatosporales</taxon>
        <taxon>Streptomycetaceae</taxon>
        <taxon>Streptomyces</taxon>
    </lineage>
</organism>
<dbReference type="EMBL" id="AEJB01000514">
    <property type="protein sequence ID" value="ELP63575.1"/>
    <property type="molecule type" value="Genomic_DNA"/>
</dbReference>
<dbReference type="AlphaFoldDB" id="L7EYZ2"/>
<proteinExistence type="predicted"/>
<evidence type="ECO:0000313" key="2">
    <source>
        <dbReference type="Proteomes" id="UP000010931"/>
    </source>
</evidence>
<protein>
    <submittedName>
        <fullName evidence="1">Uncharacterized protein</fullName>
    </submittedName>
</protein>
<dbReference type="PATRIC" id="fig|698760.3.peg.7540"/>
<accession>L7EYZ2</accession>
<comment type="caution">
    <text evidence="1">The sequence shown here is derived from an EMBL/GenBank/DDBJ whole genome shotgun (WGS) entry which is preliminary data.</text>
</comment>
<evidence type="ECO:0000313" key="1">
    <source>
        <dbReference type="EMBL" id="ELP63575.1"/>
    </source>
</evidence>
<gene>
    <name evidence="1" type="ORF">STRTUCAR8_00706</name>
</gene>
<dbReference type="STRING" id="85558.T45_07060"/>
<sequence>MTIATTTARTAAGAVDAVKAYGGGDTAVRALDGLSAVVPAGCW</sequence>